<evidence type="ECO:0000256" key="6">
    <source>
        <dbReference type="PROSITE-ProRule" id="PRU00283"/>
    </source>
</evidence>
<protein>
    <submittedName>
        <fullName evidence="10">927_t:CDS:1</fullName>
    </submittedName>
</protein>
<feature type="region of interest" description="Disordered" evidence="8">
    <location>
        <begin position="243"/>
        <end position="281"/>
    </location>
</feature>
<feature type="compositionally biased region" description="Low complexity" evidence="8">
    <location>
        <begin position="775"/>
        <end position="788"/>
    </location>
</feature>
<dbReference type="Proteomes" id="UP000789831">
    <property type="component" value="Unassembled WGS sequence"/>
</dbReference>
<feature type="compositionally biased region" description="Low complexity" evidence="8">
    <location>
        <begin position="1769"/>
        <end position="1778"/>
    </location>
</feature>
<dbReference type="GO" id="GO:0007018">
    <property type="term" value="P:microtubule-based movement"/>
    <property type="evidence" value="ECO:0007669"/>
    <property type="project" value="InterPro"/>
</dbReference>
<dbReference type="GO" id="GO:0008017">
    <property type="term" value="F:microtubule binding"/>
    <property type="evidence" value="ECO:0007669"/>
    <property type="project" value="InterPro"/>
</dbReference>
<feature type="compositionally biased region" description="Polar residues" evidence="8">
    <location>
        <begin position="1740"/>
        <end position="1755"/>
    </location>
</feature>
<feature type="compositionally biased region" description="Basic and acidic residues" evidence="8">
    <location>
        <begin position="1726"/>
        <end position="1739"/>
    </location>
</feature>
<evidence type="ECO:0000256" key="3">
    <source>
        <dbReference type="ARBA" id="ARBA00022741"/>
    </source>
</evidence>
<keyword evidence="5 7" id="KW-0175">Coiled coil</keyword>
<dbReference type="GO" id="GO:0005875">
    <property type="term" value="C:microtubule associated complex"/>
    <property type="evidence" value="ECO:0007669"/>
    <property type="project" value="TreeGrafter"/>
</dbReference>
<feature type="compositionally biased region" description="Pro residues" evidence="8">
    <location>
        <begin position="1807"/>
        <end position="1818"/>
    </location>
</feature>
<accession>A0A9N8YZ69</accession>
<dbReference type="GO" id="GO:0003777">
    <property type="term" value="F:microtubule motor activity"/>
    <property type="evidence" value="ECO:0007669"/>
    <property type="project" value="InterPro"/>
</dbReference>
<evidence type="ECO:0000313" key="10">
    <source>
        <dbReference type="EMBL" id="CAG8459829.1"/>
    </source>
</evidence>
<keyword evidence="4 6" id="KW-0067">ATP-binding</keyword>
<dbReference type="GO" id="GO:0005524">
    <property type="term" value="F:ATP binding"/>
    <property type="evidence" value="ECO:0007669"/>
    <property type="project" value="UniProtKB-UniRule"/>
</dbReference>
<dbReference type="Gene3D" id="3.40.850.10">
    <property type="entry name" value="Kinesin motor domain"/>
    <property type="match status" value="1"/>
</dbReference>
<feature type="compositionally biased region" description="Polar residues" evidence="8">
    <location>
        <begin position="1697"/>
        <end position="1708"/>
    </location>
</feature>
<dbReference type="EMBL" id="CAJVPL010000174">
    <property type="protein sequence ID" value="CAG8459829.1"/>
    <property type="molecule type" value="Genomic_DNA"/>
</dbReference>
<feature type="compositionally biased region" description="Polar residues" evidence="8">
    <location>
        <begin position="763"/>
        <end position="772"/>
    </location>
</feature>
<feature type="coiled-coil region" evidence="7">
    <location>
        <begin position="798"/>
        <end position="839"/>
    </location>
</feature>
<dbReference type="InterPro" id="IPR019821">
    <property type="entry name" value="Kinesin_motor_CS"/>
</dbReference>
<comment type="similarity">
    <text evidence="6">Belongs to the TRAFAC class myosin-kinesin ATPase superfamily. Kinesin family.</text>
</comment>
<dbReference type="InterPro" id="IPR036961">
    <property type="entry name" value="Kinesin_motor_dom_sf"/>
</dbReference>
<dbReference type="PRINTS" id="PR00380">
    <property type="entry name" value="KINESINHEAVY"/>
</dbReference>
<feature type="coiled-coil region" evidence="7">
    <location>
        <begin position="901"/>
        <end position="949"/>
    </location>
</feature>
<dbReference type="Gene3D" id="1.10.287.1490">
    <property type="match status" value="1"/>
</dbReference>
<feature type="region of interest" description="Disordered" evidence="8">
    <location>
        <begin position="1687"/>
        <end position="1833"/>
    </location>
</feature>
<feature type="binding site" evidence="6">
    <location>
        <begin position="99"/>
        <end position="106"/>
    </location>
    <ligand>
        <name>ATP</name>
        <dbReference type="ChEBI" id="CHEBI:30616"/>
    </ligand>
</feature>
<evidence type="ECO:0000256" key="1">
    <source>
        <dbReference type="ARBA" id="ARBA00004496"/>
    </source>
</evidence>
<feature type="domain" description="Kinesin motor" evidence="9">
    <location>
        <begin position="13"/>
        <end position="396"/>
    </location>
</feature>
<keyword evidence="11" id="KW-1185">Reference proteome</keyword>
<dbReference type="GO" id="GO:0005737">
    <property type="term" value="C:cytoplasm"/>
    <property type="evidence" value="ECO:0007669"/>
    <property type="project" value="UniProtKB-SubCell"/>
</dbReference>
<dbReference type="InterPro" id="IPR001752">
    <property type="entry name" value="Kinesin_motor_dom"/>
</dbReference>
<gene>
    <name evidence="10" type="ORF">AGERDE_LOCUS2192</name>
</gene>
<dbReference type="InterPro" id="IPR027417">
    <property type="entry name" value="P-loop_NTPase"/>
</dbReference>
<dbReference type="OrthoDB" id="3176171at2759"/>
<dbReference type="InterPro" id="IPR027640">
    <property type="entry name" value="Kinesin-like_fam"/>
</dbReference>
<feature type="compositionally biased region" description="Polar residues" evidence="8">
    <location>
        <begin position="1823"/>
        <end position="1833"/>
    </location>
</feature>
<dbReference type="PANTHER" id="PTHR47969:SF15">
    <property type="entry name" value="CHROMOSOME-ASSOCIATED KINESIN KIF4A-RELATED"/>
    <property type="match status" value="1"/>
</dbReference>
<feature type="region of interest" description="Disordered" evidence="8">
    <location>
        <begin position="756"/>
        <end position="789"/>
    </location>
</feature>
<dbReference type="CDD" id="cd01372">
    <property type="entry name" value="KISc_KIF4"/>
    <property type="match status" value="1"/>
</dbReference>
<feature type="region of interest" description="Disordered" evidence="8">
    <location>
        <begin position="1513"/>
        <end position="1546"/>
    </location>
</feature>
<evidence type="ECO:0000256" key="4">
    <source>
        <dbReference type="ARBA" id="ARBA00022840"/>
    </source>
</evidence>
<keyword evidence="3 6" id="KW-0547">Nucleotide-binding</keyword>
<keyword evidence="2" id="KW-0963">Cytoplasm</keyword>
<feature type="coiled-coil region" evidence="7">
    <location>
        <begin position="987"/>
        <end position="1103"/>
    </location>
</feature>
<sequence length="1945" mass="219839">MASAGTGSPEKTSVSVALRIRPLTNEDLKNLPTRFQRQVIATSPFVPNQVIIHADKKLTFSFDNVFGQEATQKDVFEKAVVGLVDKFIEGYNATILAYGQTSSGKTHTMGTADNASQLPETKGIIPRAMANLFSSINSTQYRTRKFAIKVSFIEIYNEDLIDLLGERDGEQRPQITIREDNKGNILWSGLQEFRVNSVEEVMGHLARGSLNRQVGATEMNVVSSRSHAIFSVTLTQQKFVPANGGSASPIHNPPTPLSATIPSSTVPRSASRSGSRMSKRLDEGDWVSVSSKFHFVDLAGSERLKRTSAIGERAKEGISINSGLLALGNVISALGDPYKAKHQKHIPYRDSKLTRLLQDSLGGNAQTLMIACVSPAEYNLNETVNTIKYANRARNIKNQARVNEEESGWQDLEHLQSLVIKLRNEIRGLKENGVGSRSASRAESITYSGRSTPINGFESPTHTRQLSNDGPVPFANAKDKDVGLLEEQLKQLQQSYFELSQKYAKSNAELAKHQDNFDGVNNPQQALSSIVEEEEKNFMLRATDSFQEAVEPVIKEYEISITKLEGELAFSRAAVKYNETKMLEQENKLKYAEELNRRNENWIKDLSMKIVKITERESTTERYIKDLEQKLQEHSTDQQKDLELITELRGKITQLKTSGAKNENYIQDLEMRLVKSDEQIAELSKSAEELEKRLQERESAYKVLQNKLKQTEDDTDRIKLINEISDRDRRITMLEKKVEDLVYEIDKLRKFTDHDHETVHEGSISTSSSPSFEDTPFSTPPSSNTPTPVGAMSDRFAIAELESKLSELQKKHNEVLSALTELKEKYNESLRDNEELHQLLNETKLLSIHVTDSEPNTPGLFPNESGSDSLTDSLKLHRRARSLSNEINGSDKAELVSAVIVQNLEIELKQMEMLHDEKTKGLEDVKQELARLEMNHRENLEIVEELRDEIKKRDELAQIEVMSVHAASEYTEGNFCGYSGFSATTSEVDQLDIVQRLRDEVEQLKDEQRRTMEVLSEHPRIAKNDQVLKLETEIEHLKAELQVAREAKDEIVDYNVDSSENLDNLKTDTKEHVIELEAKVKELEEKLEEAHEIKRQENVAEAAARLEGVPIQIEEVKDEETTSDSNDESAALQQQMEKLQGLIEAKSQIIATLLLPSVEHQNTIRRLEDELQQTQEALRRSIVEKRETSDAQNDETIKTFEEKIKDLDTQITKAKEAQHVPTPRSSNIHVSDPMNKNLDALYDKLKVLQKELAAKVETIPMLKDEQDLVNTLQEQLDTLKSDIKRKYELIDMLKRDLADKSLLQQRLKTKETEVESLKAKLTEVLKKEEAIALEINELEDQLESEINGGNLDQLDIKNQILVQKKLNIRLQSELDQVKEELKAALASRENRSEETEELSQLLTDTLRQSDENAQRADELARELEELKNGSNKDDTMDQGRILELEQALKQLADKNNEIKQLKQQEEQFQNELVSFADEFSKAELKYEEAEEISRQQKLQIADLKAALEGAKNSIPKENTHGEDDNSNIQDSSSLNPTLSKLKTANEKLRDTNDQLTAKITEAEKHIATLTEKTKKLEKELTDTKEINELHEKIKELEAEKEGLEQANNSFFEERGRLDQRIESLMQQLETVGAGGNKAAATIAEQNHKIVSLEKELASLIQRSKEESDEMEQEIERLLLENEERIAQEKENELKSPGSGTEIDNLQSKLTERENKLSQQNSLIKSLQEKISELEQRSNDSDTNSSRGAPQNNNVGVSADPDAVDSFRMSTLSTSSNSSDIMRKGSYRPTIAGNLGPGTPSISGYSTPIPPPPRSPLPPRSESAMSKTNVSDTNTTRDDLAQEIQKLHKKIAKMEGENIQSRQLVEDLKSKLSDSETNVRVATQQLGVLQSEKQDYVEQIKTLRKQLDDARHAVEHTKSTVEEEKKALENWASEIPYINSLAFLLW</sequence>
<evidence type="ECO:0000313" key="11">
    <source>
        <dbReference type="Proteomes" id="UP000789831"/>
    </source>
</evidence>
<dbReference type="GO" id="GO:0051231">
    <property type="term" value="P:spindle elongation"/>
    <property type="evidence" value="ECO:0007669"/>
    <property type="project" value="TreeGrafter"/>
</dbReference>
<evidence type="ECO:0000259" key="9">
    <source>
        <dbReference type="PROSITE" id="PS50067"/>
    </source>
</evidence>
<evidence type="ECO:0000256" key="5">
    <source>
        <dbReference type="ARBA" id="ARBA00023054"/>
    </source>
</evidence>
<evidence type="ECO:0000256" key="8">
    <source>
        <dbReference type="SAM" id="MobiDB-lite"/>
    </source>
</evidence>
<comment type="subcellular location">
    <subcellularLocation>
        <location evidence="1">Cytoplasm</location>
    </subcellularLocation>
</comment>
<dbReference type="SUPFAM" id="SSF52540">
    <property type="entry name" value="P-loop containing nucleoside triphosphate hydrolases"/>
    <property type="match status" value="1"/>
</dbReference>
<dbReference type="GO" id="GO:0007052">
    <property type="term" value="P:mitotic spindle organization"/>
    <property type="evidence" value="ECO:0007669"/>
    <property type="project" value="TreeGrafter"/>
</dbReference>
<keyword evidence="6" id="KW-0505">Motor protein</keyword>
<dbReference type="PANTHER" id="PTHR47969">
    <property type="entry name" value="CHROMOSOME-ASSOCIATED KINESIN KIF4A-RELATED"/>
    <property type="match status" value="1"/>
</dbReference>
<dbReference type="Pfam" id="PF00225">
    <property type="entry name" value="Kinesin"/>
    <property type="match status" value="1"/>
</dbReference>
<feature type="coiled-coil region" evidence="7">
    <location>
        <begin position="666"/>
        <end position="714"/>
    </location>
</feature>
<feature type="compositionally biased region" description="Polar residues" evidence="8">
    <location>
        <begin position="257"/>
        <end position="276"/>
    </location>
</feature>
<feature type="coiled-coil region" evidence="7">
    <location>
        <begin position="1836"/>
        <end position="1919"/>
    </location>
</feature>
<reference evidence="10" key="1">
    <citation type="submission" date="2021-06" db="EMBL/GenBank/DDBJ databases">
        <authorList>
            <person name="Kallberg Y."/>
            <person name="Tangrot J."/>
            <person name="Rosling A."/>
        </authorList>
    </citation>
    <scope>NUCLEOTIDE SEQUENCE</scope>
    <source>
        <strain evidence="10">MT106</strain>
    </source>
</reference>
<evidence type="ECO:0000256" key="7">
    <source>
        <dbReference type="SAM" id="Coils"/>
    </source>
</evidence>
<dbReference type="PROSITE" id="PS50067">
    <property type="entry name" value="KINESIN_MOTOR_2"/>
    <property type="match status" value="1"/>
</dbReference>
<dbReference type="SMART" id="SM00129">
    <property type="entry name" value="KISc"/>
    <property type="match status" value="1"/>
</dbReference>
<dbReference type="PROSITE" id="PS00411">
    <property type="entry name" value="KINESIN_MOTOR_1"/>
    <property type="match status" value="1"/>
</dbReference>
<comment type="caution">
    <text evidence="10">The sequence shown here is derived from an EMBL/GenBank/DDBJ whole genome shotgun (WGS) entry which is preliminary data.</text>
</comment>
<proteinExistence type="inferred from homology"/>
<feature type="compositionally biased region" description="Polar residues" evidence="8">
    <location>
        <begin position="1526"/>
        <end position="1542"/>
    </location>
</feature>
<name>A0A9N8YZ69_9GLOM</name>
<organism evidence="10 11">
    <name type="scientific">Ambispora gerdemannii</name>
    <dbReference type="NCBI Taxonomy" id="144530"/>
    <lineage>
        <taxon>Eukaryota</taxon>
        <taxon>Fungi</taxon>
        <taxon>Fungi incertae sedis</taxon>
        <taxon>Mucoromycota</taxon>
        <taxon>Glomeromycotina</taxon>
        <taxon>Glomeromycetes</taxon>
        <taxon>Archaeosporales</taxon>
        <taxon>Ambisporaceae</taxon>
        <taxon>Ambispora</taxon>
    </lineage>
</organism>
<feature type="region of interest" description="Disordered" evidence="8">
    <location>
        <begin position="1213"/>
        <end position="1232"/>
    </location>
</feature>
<evidence type="ECO:0000256" key="2">
    <source>
        <dbReference type="ARBA" id="ARBA00022490"/>
    </source>
</evidence>
<feature type="coiled-coil region" evidence="7">
    <location>
        <begin position="475"/>
        <end position="509"/>
    </location>
</feature>